<sequence>MKKIGILGGTFNPPHLGHLIIANEVFHALGLEEVWFMPNQEPPHKKKEGNTSNEERIEMLKLAIAQHPHFSIEPIEMDRTGPSYTYDTMKILTEKHRDVQFYFIIGADMVEYLPNWHKVDELQKMVTFVGVQRPAYNIETDYDILYVETPSVDLSSSFIRKRLETGGTIRYLVPDSVRTYIEENGLYGS</sequence>
<accession>A0A0M2SJT3</accession>
<dbReference type="NCBIfam" id="NF000841">
    <property type="entry name" value="PRK00071.1-4"/>
    <property type="match status" value="1"/>
</dbReference>
<dbReference type="PANTHER" id="PTHR39321">
    <property type="entry name" value="NICOTINATE-NUCLEOTIDE ADENYLYLTRANSFERASE-RELATED"/>
    <property type="match status" value="1"/>
</dbReference>
<keyword evidence="6 10" id="KW-0547">Nucleotide-binding</keyword>
<dbReference type="PANTHER" id="PTHR39321:SF3">
    <property type="entry name" value="PHOSPHOPANTETHEINE ADENYLYLTRANSFERASE"/>
    <property type="match status" value="1"/>
</dbReference>
<dbReference type="EMBL" id="LAYY01000101">
    <property type="protein sequence ID" value="KKK33127.1"/>
    <property type="molecule type" value="Genomic_DNA"/>
</dbReference>
<name>A0A0M2SJT3_9BACI</name>
<proteinExistence type="inferred from homology"/>
<evidence type="ECO:0000256" key="6">
    <source>
        <dbReference type="ARBA" id="ARBA00022741"/>
    </source>
</evidence>
<evidence type="ECO:0000313" key="12">
    <source>
        <dbReference type="EMBL" id="KKK33127.1"/>
    </source>
</evidence>
<dbReference type="Proteomes" id="UP000034166">
    <property type="component" value="Unassembled WGS sequence"/>
</dbReference>
<dbReference type="CDD" id="cd02165">
    <property type="entry name" value="NMNAT"/>
    <property type="match status" value="1"/>
</dbReference>
<dbReference type="SUPFAM" id="SSF52374">
    <property type="entry name" value="Nucleotidylyl transferase"/>
    <property type="match status" value="1"/>
</dbReference>
<dbReference type="GO" id="GO:0004515">
    <property type="term" value="F:nicotinate-nucleotide adenylyltransferase activity"/>
    <property type="evidence" value="ECO:0007669"/>
    <property type="project" value="UniProtKB-UniRule"/>
</dbReference>
<feature type="domain" description="Cytidyltransferase-like" evidence="11">
    <location>
        <begin position="6"/>
        <end position="162"/>
    </location>
</feature>
<evidence type="ECO:0000256" key="1">
    <source>
        <dbReference type="ARBA" id="ARBA00002324"/>
    </source>
</evidence>
<dbReference type="GO" id="GO:0009435">
    <property type="term" value="P:NAD+ biosynthetic process"/>
    <property type="evidence" value="ECO:0007669"/>
    <property type="project" value="UniProtKB-UniRule"/>
</dbReference>
<dbReference type="GO" id="GO:0005524">
    <property type="term" value="F:ATP binding"/>
    <property type="evidence" value="ECO:0007669"/>
    <property type="project" value="UniProtKB-KW"/>
</dbReference>
<dbReference type="PATRIC" id="fig|1408103.3.peg.5319"/>
<keyword evidence="7 10" id="KW-0067">ATP-binding</keyword>
<dbReference type="HAMAP" id="MF_00244">
    <property type="entry name" value="NaMN_adenylyltr"/>
    <property type="match status" value="1"/>
</dbReference>
<keyword evidence="4 10" id="KW-0808">Transferase</keyword>
<evidence type="ECO:0000256" key="8">
    <source>
        <dbReference type="ARBA" id="ARBA00023027"/>
    </source>
</evidence>
<evidence type="ECO:0000256" key="7">
    <source>
        <dbReference type="ARBA" id="ARBA00022840"/>
    </source>
</evidence>
<comment type="function">
    <text evidence="1 10">Catalyzes the reversible adenylation of nicotinate mononucleotide (NaMN) to nicotinic acid adenine dinucleotide (NaAD).</text>
</comment>
<evidence type="ECO:0000259" key="11">
    <source>
        <dbReference type="Pfam" id="PF01467"/>
    </source>
</evidence>
<comment type="similarity">
    <text evidence="10">Belongs to the NadD family.</text>
</comment>
<dbReference type="NCBIfam" id="NF000840">
    <property type="entry name" value="PRK00071.1-3"/>
    <property type="match status" value="1"/>
</dbReference>
<dbReference type="OrthoDB" id="5295945at2"/>
<keyword evidence="8 10" id="KW-0520">NAD</keyword>
<keyword evidence="3 10" id="KW-0662">Pyridine nucleotide biosynthesis</keyword>
<dbReference type="InterPro" id="IPR005248">
    <property type="entry name" value="NadD/NMNAT"/>
</dbReference>
<evidence type="ECO:0000256" key="2">
    <source>
        <dbReference type="ARBA" id="ARBA00005019"/>
    </source>
</evidence>
<dbReference type="EC" id="2.7.7.18" evidence="10"/>
<dbReference type="Pfam" id="PF01467">
    <property type="entry name" value="CTP_transf_like"/>
    <property type="match status" value="1"/>
</dbReference>
<evidence type="ECO:0000256" key="3">
    <source>
        <dbReference type="ARBA" id="ARBA00022642"/>
    </source>
</evidence>
<evidence type="ECO:0000256" key="9">
    <source>
        <dbReference type="ARBA" id="ARBA00048721"/>
    </source>
</evidence>
<dbReference type="InterPro" id="IPR014729">
    <property type="entry name" value="Rossmann-like_a/b/a_fold"/>
</dbReference>
<comment type="caution">
    <text evidence="12">The sequence shown here is derived from an EMBL/GenBank/DDBJ whole genome shotgun (WGS) entry which is preliminary data.</text>
</comment>
<comment type="catalytic activity">
    <reaction evidence="9 10">
        <text>nicotinate beta-D-ribonucleotide + ATP + H(+) = deamido-NAD(+) + diphosphate</text>
        <dbReference type="Rhea" id="RHEA:22860"/>
        <dbReference type="ChEBI" id="CHEBI:15378"/>
        <dbReference type="ChEBI" id="CHEBI:30616"/>
        <dbReference type="ChEBI" id="CHEBI:33019"/>
        <dbReference type="ChEBI" id="CHEBI:57502"/>
        <dbReference type="ChEBI" id="CHEBI:58437"/>
        <dbReference type="EC" id="2.7.7.18"/>
    </reaction>
</comment>
<evidence type="ECO:0000313" key="13">
    <source>
        <dbReference type="Proteomes" id="UP000034166"/>
    </source>
</evidence>
<keyword evidence="5 10" id="KW-0548">Nucleotidyltransferase</keyword>
<dbReference type="RefSeq" id="WP_046526276.1">
    <property type="nucleotide sequence ID" value="NZ_LAYY01000101.1"/>
</dbReference>
<dbReference type="AlphaFoldDB" id="A0A0M2SJT3"/>
<reference evidence="12 13" key="1">
    <citation type="submission" date="2015-04" db="EMBL/GenBank/DDBJ databases">
        <title>Taxonomic description and genome sequence of Bacillus campisalis sp. nov., a novel member of the genus Bacillus isolated from solar saltern.</title>
        <authorList>
            <person name="Mathan Kumar R."/>
            <person name="Kaur G."/>
            <person name="Kumar A."/>
            <person name="Singh N.K."/>
            <person name="Kaur N."/>
            <person name="Kumar N."/>
            <person name="Mayilraj S."/>
        </authorList>
    </citation>
    <scope>NUCLEOTIDE SEQUENCE [LARGE SCALE GENOMIC DNA]</scope>
    <source>
        <strain evidence="12 13">SA2-6</strain>
    </source>
</reference>
<dbReference type="InterPro" id="IPR004821">
    <property type="entry name" value="Cyt_trans-like"/>
</dbReference>
<keyword evidence="13" id="KW-1185">Reference proteome</keyword>
<dbReference type="Gene3D" id="3.40.50.620">
    <property type="entry name" value="HUPs"/>
    <property type="match status" value="1"/>
</dbReference>
<dbReference type="NCBIfam" id="TIGR00125">
    <property type="entry name" value="cyt_tran_rel"/>
    <property type="match status" value="1"/>
</dbReference>
<evidence type="ECO:0000256" key="10">
    <source>
        <dbReference type="HAMAP-Rule" id="MF_00244"/>
    </source>
</evidence>
<evidence type="ECO:0000256" key="4">
    <source>
        <dbReference type="ARBA" id="ARBA00022679"/>
    </source>
</evidence>
<comment type="pathway">
    <text evidence="2 10">Cofactor biosynthesis; NAD(+) biosynthesis; deamido-NAD(+) from nicotinate D-ribonucleotide: step 1/1.</text>
</comment>
<evidence type="ECO:0000256" key="5">
    <source>
        <dbReference type="ARBA" id="ARBA00022695"/>
    </source>
</evidence>
<protein>
    <recommendedName>
        <fullName evidence="10">Probable nicotinate-nucleotide adenylyltransferase</fullName>
        <ecNumber evidence="10">2.7.7.18</ecNumber>
    </recommendedName>
    <alternativeName>
        <fullName evidence="10">Deamido-NAD(+) diphosphorylase</fullName>
    </alternativeName>
    <alternativeName>
        <fullName evidence="10">Deamido-NAD(+) pyrophosphorylase</fullName>
    </alternativeName>
    <alternativeName>
        <fullName evidence="10">Nicotinate mononucleotide adenylyltransferase</fullName>
        <shortName evidence="10">NaMN adenylyltransferase</shortName>
    </alternativeName>
</protein>
<dbReference type="NCBIfam" id="TIGR00482">
    <property type="entry name" value="nicotinate (nicotinamide) nucleotide adenylyltransferase"/>
    <property type="match status" value="1"/>
</dbReference>
<organism evidence="12 13">
    <name type="scientific">Mesobacillus campisalis</name>
    <dbReference type="NCBI Taxonomy" id="1408103"/>
    <lineage>
        <taxon>Bacteria</taxon>
        <taxon>Bacillati</taxon>
        <taxon>Bacillota</taxon>
        <taxon>Bacilli</taxon>
        <taxon>Bacillales</taxon>
        <taxon>Bacillaceae</taxon>
        <taxon>Mesobacillus</taxon>
    </lineage>
</organism>
<dbReference type="UniPathway" id="UPA00253">
    <property type="reaction ID" value="UER00332"/>
</dbReference>
<dbReference type="FunFam" id="3.40.50.620:FF:000079">
    <property type="entry name" value="Probable nicotinate-nucleotide adenylyltransferase"/>
    <property type="match status" value="1"/>
</dbReference>
<gene>
    <name evidence="10" type="primary">nadD</name>
    <name evidence="12" type="ORF">WQ57_24635</name>
</gene>